<keyword evidence="2" id="KW-0694">RNA-binding</keyword>
<sequence length="230" mass="26758">MVVYEMKLKVFFLKDIPVHSVQEKISALIDKTLVQNEKMAAFHNGTGYKNYSFSGFYPVEPQRVYRQDKIYTIQIRTIDENLMNYFQEHLINAYTEEMKSLTMTVTRIKKIPIGRIYTLTPVIQKFDGGYWKEIVTLDAFERRLKENLIKKYNHYTGKKCDEDFDFYTHLQFDNKGPISCPYKGITLLGDKITLQLAQNPMAQELAYMALGCGLGENNARGNGFCGYKYL</sequence>
<protein>
    <submittedName>
        <fullName evidence="5">CRISPR-associated endoribonuclease Cas6</fullName>
    </submittedName>
</protein>
<evidence type="ECO:0000256" key="2">
    <source>
        <dbReference type="ARBA" id="ARBA00022884"/>
    </source>
</evidence>
<dbReference type="KEGG" id="emt:CPZ25_013980"/>
<name>A0A4P9CD68_EUBML</name>
<evidence type="ECO:0000313" key="5">
    <source>
        <dbReference type="EMBL" id="QCT73664.1"/>
    </source>
</evidence>
<dbReference type="PANTHER" id="PTHR36984:SF1">
    <property type="entry name" value="CRISPR-ASSOCIATED ENDORIBONUCLEASE CAS6 1"/>
    <property type="match status" value="1"/>
</dbReference>
<feature type="domain" description="CRISPR associated protein Cas6 C-terminal" evidence="4">
    <location>
        <begin position="118"/>
        <end position="225"/>
    </location>
</feature>
<dbReference type="NCBIfam" id="TIGR01877">
    <property type="entry name" value="cas_cas6"/>
    <property type="match status" value="1"/>
</dbReference>
<dbReference type="Gene3D" id="3.30.70.1890">
    <property type="match status" value="1"/>
</dbReference>
<proteinExistence type="inferred from homology"/>
<dbReference type="Gene3D" id="3.30.70.1900">
    <property type="match status" value="1"/>
</dbReference>
<organism evidence="5 6">
    <name type="scientific">Eubacterium maltosivorans</name>
    <dbReference type="NCBI Taxonomy" id="2041044"/>
    <lineage>
        <taxon>Bacteria</taxon>
        <taxon>Bacillati</taxon>
        <taxon>Bacillota</taxon>
        <taxon>Clostridia</taxon>
        <taxon>Eubacteriales</taxon>
        <taxon>Eubacteriaceae</taxon>
        <taxon>Eubacterium</taxon>
    </lineage>
</organism>
<reference evidence="5 6" key="1">
    <citation type="submission" date="2018-05" db="EMBL/GenBank/DDBJ databases">
        <title>Genome comparison of Eubacterium sp.</title>
        <authorList>
            <person name="Feng Y."/>
            <person name="Sanchez-Andrea I."/>
            <person name="Stams A.J.M."/>
            <person name="De Vos W.M."/>
        </authorList>
    </citation>
    <scope>NUCLEOTIDE SEQUENCE [LARGE SCALE GENOMIC DNA]</scope>
    <source>
        <strain evidence="5 6">YI</strain>
    </source>
</reference>
<evidence type="ECO:0000313" key="6">
    <source>
        <dbReference type="Proteomes" id="UP000218387"/>
    </source>
</evidence>
<dbReference type="Proteomes" id="UP000218387">
    <property type="component" value="Chromosome"/>
</dbReference>
<keyword evidence="3" id="KW-0051">Antiviral defense</keyword>
<keyword evidence="6" id="KW-1185">Reference proteome</keyword>
<dbReference type="InterPro" id="IPR049435">
    <property type="entry name" value="Cas_Cas6_C"/>
</dbReference>
<dbReference type="AlphaFoldDB" id="A0A4P9CD68"/>
<dbReference type="Pfam" id="PF01881">
    <property type="entry name" value="Cas_Cas6_C"/>
    <property type="match status" value="1"/>
</dbReference>
<dbReference type="EMBL" id="CP029487">
    <property type="protein sequence ID" value="QCT73664.1"/>
    <property type="molecule type" value="Genomic_DNA"/>
</dbReference>
<dbReference type="InterPro" id="IPR045747">
    <property type="entry name" value="CRISPR-assoc_prot_Cas6_N_sf"/>
</dbReference>
<comment type="similarity">
    <text evidence="1">Belongs to the CRISPR-associated protein Cas6/Cse3/CasE family.</text>
</comment>
<dbReference type="RefSeq" id="WP_096918890.1">
    <property type="nucleotide sequence ID" value="NZ_CP029487.1"/>
</dbReference>
<gene>
    <name evidence="5" type="primary">cas6</name>
    <name evidence="5" type="ORF">CPZ25_013980</name>
</gene>
<evidence type="ECO:0000256" key="3">
    <source>
        <dbReference type="ARBA" id="ARBA00023118"/>
    </source>
</evidence>
<dbReference type="GO" id="GO:0051607">
    <property type="term" value="P:defense response to virus"/>
    <property type="evidence" value="ECO:0007669"/>
    <property type="project" value="UniProtKB-KW"/>
</dbReference>
<evidence type="ECO:0000259" key="4">
    <source>
        <dbReference type="Pfam" id="PF01881"/>
    </source>
</evidence>
<dbReference type="InterPro" id="IPR010156">
    <property type="entry name" value="CRISPR-assoc_prot_Cas6"/>
</dbReference>
<dbReference type="PANTHER" id="PTHR36984">
    <property type="entry name" value="CRISPR-ASSOCIATED ENDORIBONUCLEASE CAS6 1"/>
    <property type="match status" value="1"/>
</dbReference>
<dbReference type="CDD" id="cd21140">
    <property type="entry name" value="Cas6_I-like"/>
    <property type="match status" value="1"/>
</dbReference>
<dbReference type="GO" id="GO:0016788">
    <property type="term" value="F:hydrolase activity, acting on ester bonds"/>
    <property type="evidence" value="ECO:0007669"/>
    <property type="project" value="InterPro"/>
</dbReference>
<dbReference type="GO" id="GO:0003723">
    <property type="term" value="F:RNA binding"/>
    <property type="evidence" value="ECO:0007669"/>
    <property type="project" value="UniProtKB-KW"/>
</dbReference>
<evidence type="ECO:0000256" key="1">
    <source>
        <dbReference type="ARBA" id="ARBA00005937"/>
    </source>
</evidence>
<accession>A0A4P9CD68</accession>